<organism evidence="1 2">
    <name type="scientific">Diploptera punctata</name>
    <name type="common">Pacific beetle cockroach</name>
    <dbReference type="NCBI Taxonomy" id="6984"/>
    <lineage>
        <taxon>Eukaryota</taxon>
        <taxon>Metazoa</taxon>
        <taxon>Ecdysozoa</taxon>
        <taxon>Arthropoda</taxon>
        <taxon>Hexapoda</taxon>
        <taxon>Insecta</taxon>
        <taxon>Pterygota</taxon>
        <taxon>Neoptera</taxon>
        <taxon>Polyneoptera</taxon>
        <taxon>Dictyoptera</taxon>
        <taxon>Blattodea</taxon>
        <taxon>Blaberoidea</taxon>
        <taxon>Blaberidae</taxon>
        <taxon>Diplopterinae</taxon>
        <taxon>Diploptera</taxon>
    </lineage>
</organism>
<dbReference type="EMBL" id="JASPKZ010006822">
    <property type="protein sequence ID" value="KAJ9586926.1"/>
    <property type="molecule type" value="Genomic_DNA"/>
</dbReference>
<feature type="non-terminal residue" evidence="1">
    <location>
        <position position="181"/>
    </location>
</feature>
<dbReference type="Proteomes" id="UP001233999">
    <property type="component" value="Unassembled WGS sequence"/>
</dbReference>
<comment type="caution">
    <text evidence="1">The sequence shown here is derived from an EMBL/GenBank/DDBJ whole genome shotgun (WGS) entry which is preliminary data.</text>
</comment>
<keyword evidence="2" id="KW-1185">Reference proteome</keyword>
<gene>
    <name evidence="1" type="ORF">L9F63_019470</name>
</gene>
<name>A0AAD7ZUH1_DIPPU</name>
<protein>
    <submittedName>
        <fullName evidence="1">Uncharacterized protein</fullName>
    </submittedName>
</protein>
<reference evidence="1" key="2">
    <citation type="submission" date="2023-05" db="EMBL/GenBank/DDBJ databases">
        <authorList>
            <person name="Fouks B."/>
        </authorList>
    </citation>
    <scope>NUCLEOTIDE SEQUENCE</scope>
    <source>
        <strain evidence="1">Stay&amp;Tobe</strain>
        <tissue evidence="1">Testes</tissue>
    </source>
</reference>
<dbReference type="AlphaFoldDB" id="A0AAD7ZUH1"/>
<feature type="non-terminal residue" evidence="1">
    <location>
        <position position="1"/>
    </location>
</feature>
<reference evidence="1" key="1">
    <citation type="journal article" date="2023" name="IScience">
        <title>Live-bearing cockroach genome reveals convergent evolutionary mechanisms linked to viviparity in insects and beyond.</title>
        <authorList>
            <person name="Fouks B."/>
            <person name="Harrison M.C."/>
            <person name="Mikhailova A.A."/>
            <person name="Marchal E."/>
            <person name="English S."/>
            <person name="Carruthers M."/>
            <person name="Jennings E.C."/>
            <person name="Chiamaka E.L."/>
            <person name="Frigard R.A."/>
            <person name="Pippel M."/>
            <person name="Attardo G.M."/>
            <person name="Benoit J.B."/>
            <person name="Bornberg-Bauer E."/>
            <person name="Tobe S.S."/>
        </authorList>
    </citation>
    <scope>NUCLEOTIDE SEQUENCE</scope>
    <source>
        <strain evidence="1">Stay&amp;Tobe</strain>
    </source>
</reference>
<sequence length="181" mass="19718">CRNSEVESSKSRSEQSEQFVSVESILIISSFYDLYVNPSESLFQIYESAPPFLAAPSLAFRNRVHLLVPLKGNSRQHPLHACTTKDLPSGPNKWYAIAQLVKFKLLSQEVISSIAISSRLVLFNVGFGLPLSLFVFGGSNPMHLFQSNHASNASTILFVVSASVLMQGLPGVDGCNATLNS</sequence>
<accession>A0AAD7ZUH1</accession>
<evidence type="ECO:0000313" key="2">
    <source>
        <dbReference type="Proteomes" id="UP001233999"/>
    </source>
</evidence>
<proteinExistence type="predicted"/>
<evidence type="ECO:0000313" key="1">
    <source>
        <dbReference type="EMBL" id="KAJ9586926.1"/>
    </source>
</evidence>